<gene>
    <name evidence="1" type="ORF">LCGC14_1900650</name>
</gene>
<comment type="caution">
    <text evidence="1">The sequence shown here is derived from an EMBL/GenBank/DDBJ whole genome shotgun (WGS) entry which is preliminary data.</text>
</comment>
<proteinExistence type="predicted"/>
<protein>
    <submittedName>
        <fullName evidence="1">Uncharacterized protein</fullName>
    </submittedName>
</protein>
<dbReference type="AlphaFoldDB" id="A0A0F9FWR4"/>
<sequence>MSDDKILKSVGKIKKEADKIEEEIEDKEVETRGDPVVRFKE</sequence>
<dbReference type="EMBL" id="LAZR01019900">
    <property type="protein sequence ID" value="KKL90844.1"/>
    <property type="molecule type" value="Genomic_DNA"/>
</dbReference>
<name>A0A0F9FWR4_9ZZZZ</name>
<evidence type="ECO:0000313" key="1">
    <source>
        <dbReference type="EMBL" id="KKL90844.1"/>
    </source>
</evidence>
<accession>A0A0F9FWR4</accession>
<organism evidence="1">
    <name type="scientific">marine sediment metagenome</name>
    <dbReference type="NCBI Taxonomy" id="412755"/>
    <lineage>
        <taxon>unclassified sequences</taxon>
        <taxon>metagenomes</taxon>
        <taxon>ecological metagenomes</taxon>
    </lineage>
</organism>
<reference evidence="1" key="1">
    <citation type="journal article" date="2015" name="Nature">
        <title>Complex archaea that bridge the gap between prokaryotes and eukaryotes.</title>
        <authorList>
            <person name="Spang A."/>
            <person name="Saw J.H."/>
            <person name="Jorgensen S.L."/>
            <person name="Zaremba-Niedzwiedzka K."/>
            <person name="Martijn J."/>
            <person name="Lind A.E."/>
            <person name="van Eijk R."/>
            <person name="Schleper C."/>
            <person name="Guy L."/>
            <person name="Ettema T.J."/>
        </authorList>
    </citation>
    <scope>NUCLEOTIDE SEQUENCE</scope>
</reference>